<dbReference type="EMBL" id="CP077077">
    <property type="protein sequence ID" value="QXH58647.1"/>
    <property type="molecule type" value="Genomic_DNA"/>
</dbReference>
<gene>
    <name evidence="1" type="ORF">KSS90_10730</name>
</gene>
<protein>
    <recommendedName>
        <fullName evidence="3">Immunity protein 50</fullName>
    </recommendedName>
</protein>
<keyword evidence="2" id="KW-1185">Reference proteome</keyword>
<name>A0ABX8NRF4_9PSED</name>
<organism evidence="1 2">
    <name type="scientific">Pseudomonas maumuensis</name>
    <dbReference type="NCBI Taxonomy" id="2842354"/>
    <lineage>
        <taxon>Bacteria</taxon>
        <taxon>Pseudomonadati</taxon>
        <taxon>Pseudomonadota</taxon>
        <taxon>Gammaproteobacteria</taxon>
        <taxon>Pseudomonadales</taxon>
        <taxon>Pseudomonadaceae</taxon>
        <taxon>Pseudomonas</taxon>
    </lineage>
</organism>
<accession>A0ABX8NRF4</accession>
<evidence type="ECO:0008006" key="3">
    <source>
        <dbReference type="Google" id="ProtNLM"/>
    </source>
</evidence>
<sequence>MQAPIRIVPDLAFALVSGRLDPPLPSRLETFVANNTLFTELDDGFLLESYQLLDLDAELNAPGVRLHFTREGEVSSAHVCISNYLYEAQVLDISLDEWQPESEWVDVSFQLRFSVGREKYDLTDGRFALVASTLIDSIDV</sequence>
<proteinExistence type="predicted"/>
<dbReference type="RefSeq" id="WP_217869352.1">
    <property type="nucleotide sequence ID" value="NZ_CP077077.1"/>
</dbReference>
<evidence type="ECO:0000313" key="1">
    <source>
        <dbReference type="EMBL" id="QXH58647.1"/>
    </source>
</evidence>
<reference evidence="1 2" key="1">
    <citation type="journal article" date="2021" name="Microorganisms">
        <title>The Ever-Expanding Pseudomonas Genus: Description of 43 New Species and Partition of the Pseudomonas putida Group.</title>
        <authorList>
            <person name="Girard L."/>
            <person name="Lood C."/>
            <person name="Hofte M."/>
            <person name="Vandamme P."/>
            <person name="Rokni-Zadeh H."/>
            <person name="van Noort V."/>
            <person name="Lavigne R."/>
            <person name="De Mot R."/>
        </authorList>
    </citation>
    <scope>NUCLEOTIDE SEQUENCE [LARGE SCALE GENOMIC DNA]</scope>
    <source>
        <strain evidence="1 2">COW77</strain>
    </source>
</reference>
<dbReference type="Proteomes" id="UP000824010">
    <property type="component" value="Chromosome"/>
</dbReference>
<evidence type="ECO:0000313" key="2">
    <source>
        <dbReference type="Proteomes" id="UP000824010"/>
    </source>
</evidence>